<protein>
    <submittedName>
        <fullName evidence="3">Serine 3-dehydrogenase</fullName>
        <ecNumber evidence="3">1.1.1.276</ecNumber>
    </submittedName>
</protein>
<dbReference type="PRINTS" id="PR00081">
    <property type="entry name" value="GDHRDH"/>
</dbReference>
<dbReference type="GO" id="GO:0031132">
    <property type="term" value="F:serine 3-dehydrogenase activity"/>
    <property type="evidence" value="ECO:0007669"/>
    <property type="project" value="UniProtKB-EC"/>
</dbReference>
<dbReference type="InterPro" id="IPR002347">
    <property type="entry name" value="SDR_fam"/>
</dbReference>
<dbReference type="InterPro" id="IPR051911">
    <property type="entry name" value="SDR_oxidoreductase"/>
</dbReference>
<dbReference type="Pfam" id="PF00106">
    <property type="entry name" value="adh_short"/>
    <property type="match status" value="1"/>
</dbReference>
<name>A0A2R8BSP8_9RHOB</name>
<keyword evidence="4" id="KW-1185">Reference proteome</keyword>
<evidence type="ECO:0000313" key="3">
    <source>
        <dbReference type="EMBL" id="SPJ23158.1"/>
    </source>
</evidence>
<feature type="chain" id="PRO_5015320059" evidence="2">
    <location>
        <begin position="27"/>
        <end position="323"/>
    </location>
</feature>
<evidence type="ECO:0000256" key="1">
    <source>
        <dbReference type="RuleBase" id="RU000363"/>
    </source>
</evidence>
<comment type="similarity">
    <text evidence="1">Belongs to the short-chain dehydrogenases/reductases (SDR) family.</text>
</comment>
<evidence type="ECO:0000313" key="4">
    <source>
        <dbReference type="Proteomes" id="UP000244912"/>
    </source>
</evidence>
<dbReference type="EMBL" id="ONZF01000002">
    <property type="protein sequence ID" value="SPJ23158.1"/>
    <property type="molecule type" value="Genomic_DNA"/>
</dbReference>
<proteinExistence type="inferred from homology"/>
<feature type="signal peptide" evidence="2">
    <location>
        <begin position="1"/>
        <end position="26"/>
    </location>
</feature>
<dbReference type="PRINTS" id="PR00080">
    <property type="entry name" value="SDRFAMILY"/>
</dbReference>
<dbReference type="AlphaFoldDB" id="A0A2R8BSP8"/>
<keyword evidence="3" id="KW-0560">Oxidoreductase</keyword>
<dbReference type="Gene3D" id="3.40.50.720">
    <property type="entry name" value="NAD(P)-binding Rossmann-like Domain"/>
    <property type="match status" value="1"/>
</dbReference>
<dbReference type="InterPro" id="IPR036291">
    <property type="entry name" value="NAD(P)-bd_dom_sf"/>
</dbReference>
<accession>A0A2R8BSP8</accession>
<keyword evidence="2" id="KW-0732">Signal</keyword>
<evidence type="ECO:0000256" key="2">
    <source>
        <dbReference type="SAM" id="SignalP"/>
    </source>
</evidence>
<dbReference type="RefSeq" id="WP_181375692.1">
    <property type="nucleotide sequence ID" value="NZ_ONZF01000002.1"/>
</dbReference>
<dbReference type="PANTHER" id="PTHR43976:SF9">
    <property type="entry name" value="OXIDOREDUCTASE"/>
    <property type="match status" value="1"/>
</dbReference>
<dbReference type="SUPFAM" id="SSF51735">
    <property type="entry name" value="NAD(P)-binding Rossmann-fold domains"/>
    <property type="match status" value="1"/>
</dbReference>
<reference evidence="3 4" key="1">
    <citation type="submission" date="2018-03" db="EMBL/GenBank/DDBJ databases">
        <authorList>
            <person name="Keele B.F."/>
        </authorList>
    </citation>
    <scope>NUCLEOTIDE SEQUENCE [LARGE SCALE GENOMIC DNA]</scope>
    <source>
        <strain evidence="3 4">CECT 8504</strain>
    </source>
</reference>
<dbReference type="PANTHER" id="PTHR43976">
    <property type="entry name" value="SHORT CHAIN DEHYDROGENASE"/>
    <property type="match status" value="1"/>
</dbReference>
<gene>
    <name evidence="3" type="primary">sdh</name>
    <name evidence="3" type="ORF">PAA8504_00963</name>
</gene>
<dbReference type="Proteomes" id="UP000244912">
    <property type="component" value="Unassembled WGS sequence"/>
</dbReference>
<dbReference type="EC" id="1.1.1.276" evidence="3"/>
<sequence length="323" mass="34771">MTDRRTVLKTSIASLLAGFSAGRVQAQGAGPVVLITGCSSGFGRLTALEFARAGYRTVASMRNLATDNAGPAEDLRAIAASEGLALKVVEIDVRDDASVSSGHAAAVAAYGPVEILVSNAGIGIPLPAGLSIPATQEVMETNFYGGLRMAHAVLPGMRAQNRGLIIQVTSALGRYTLPLYAAYCASKHALEAAFTALAYEMHPFGIETTLIQPGGYDTMFKENARRDVNRYLERISEDRQAPYSDHIDALENILREQRTPPPRQIARAILAVAEMPRGERPLHVAEGPGMSDLAPLNERLTDVTESSLRYYIDRPDWMDVDMG</sequence>
<organism evidence="3 4">
    <name type="scientific">Palleronia abyssalis</name>
    <dbReference type="NCBI Taxonomy" id="1501240"/>
    <lineage>
        <taxon>Bacteria</taxon>
        <taxon>Pseudomonadati</taxon>
        <taxon>Pseudomonadota</taxon>
        <taxon>Alphaproteobacteria</taxon>
        <taxon>Rhodobacterales</taxon>
        <taxon>Roseobacteraceae</taxon>
        <taxon>Palleronia</taxon>
    </lineage>
</organism>